<dbReference type="eggNOG" id="ENOG502QRJG">
    <property type="taxonomic scope" value="Eukaryota"/>
</dbReference>
<comment type="similarity">
    <text evidence="2">Belongs to the chromate ion transporter (CHR) (TC 2.A.51) family.</text>
</comment>
<evidence type="ECO:0000256" key="3">
    <source>
        <dbReference type="ARBA" id="ARBA00022475"/>
    </source>
</evidence>
<evidence type="ECO:0000313" key="9">
    <source>
        <dbReference type="Proteomes" id="UP000019132"/>
    </source>
</evidence>
<evidence type="ECO:0000256" key="5">
    <source>
        <dbReference type="ARBA" id="ARBA00022989"/>
    </source>
</evidence>
<dbReference type="STRING" id="431595.K3WLX7"/>
<feature type="transmembrane region" description="Helical" evidence="7">
    <location>
        <begin position="167"/>
        <end position="183"/>
    </location>
</feature>
<dbReference type="GO" id="GO:0015109">
    <property type="term" value="F:chromate transmembrane transporter activity"/>
    <property type="evidence" value="ECO:0007669"/>
    <property type="project" value="InterPro"/>
</dbReference>
<evidence type="ECO:0000256" key="7">
    <source>
        <dbReference type="SAM" id="Phobius"/>
    </source>
</evidence>
<feature type="transmembrane region" description="Helical" evidence="7">
    <location>
        <begin position="189"/>
        <end position="209"/>
    </location>
</feature>
<evidence type="ECO:0000256" key="1">
    <source>
        <dbReference type="ARBA" id="ARBA00004651"/>
    </source>
</evidence>
<dbReference type="HOGENOM" id="CLU_018106_0_1_1"/>
<feature type="transmembrane region" description="Helical" evidence="7">
    <location>
        <begin position="134"/>
        <end position="155"/>
    </location>
</feature>
<dbReference type="InterPro" id="IPR014047">
    <property type="entry name" value="Chr_Tranpt_l_chain"/>
</dbReference>
<reference evidence="9" key="1">
    <citation type="journal article" date="2010" name="Genome Biol.">
        <title>Genome sequence of the necrotrophic plant pathogen Pythium ultimum reveals original pathogenicity mechanisms and effector repertoire.</title>
        <authorList>
            <person name="Levesque C.A."/>
            <person name="Brouwer H."/>
            <person name="Cano L."/>
            <person name="Hamilton J.P."/>
            <person name="Holt C."/>
            <person name="Huitema E."/>
            <person name="Raffaele S."/>
            <person name="Robideau G.P."/>
            <person name="Thines M."/>
            <person name="Win J."/>
            <person name="Zerillo M.M."/>
            <person name="Beakes G.W."/>
            <person name="Boore J.L."/>
            <person name="Busam D."/>
            <person name="Dumas B."/>
            <person name="Ferriera S."/>
            <person name="Fuerstenberg S.I."/>
            <person name="Gachon C.M."/>
            <person name="Gaulin E."/>
            <person name="Govers F."/>
            <person name="Grenville-Briggs L."/>
            <person name="Horner N."/>
            <person name="Hostetler J."/>
            <person name="Jiang R.H."/>
            <person name="Johnson J."/>
            <person name="Krajaejun T."/>
            <person name="Lin H."/>
            <person name="Meijer H.J."/>
            <person name="Moore B."/>
            <person name="Morris P."/>
            <person name="Phuntmart V."/>
            <person name="Puiu D."/>
            <person name="Shetty J."/>
            <person name="Stajich J.E."/>
            <person name="Tripathy S."/>
            <person name="Wawra S."/>
            <person name="van West P."/>
            <person name="Whitty B.R."/>
            <person name="Coutinho P.M."/>
            <person name="Henrissat B."/>
            <person name="Martin F."/>
            <person name="Thomas P.D."/>
            <person name="Tyler B.M."/>
            <person name="De Vries R.P."/>
            <person name="Kamoun S."/>
            <person name="Yandell M."/>
            <person name="Tisserat N."/>
            <person name="Buell C.R."/>
        </authorList>
    </citation>
    <scope>NUCLEOTIDE SEQUENCE</scope>
    <source>
        <strain evidence="9">DAOM:BR144</strain>
    </source>
</reference>
<dbReference type="InterPro" id="IPR003370">
    <property type="entry name" value="Chromate_transpt"/>
</dbReference>
<feature type="transmembrane region" description="Helical" evidence="7">
    <location>
        <begin position="363"/>
        <end position="383"/>
    </location>
</feature>
<dbReference type="PANTHER" id="PTHR33567">
    <property type="entry name" value="CHROMATE ION TRANSPORTER (EUROFUNG)"/>
    <property type="match status" value="1"/>
</dbReference>
<dbReference type="AlphaFoldDB" id="K3WLX7"/>
<reference evidence="9" key="2">
    <citation type="submission" date="2010-04" db="EMBL/GenBank/DDBJ databases">
        <authorList>
            <person name="Buell R."/>
            <person name="Hamilton J."/>
            <person name="Hostetler J."/>
        </authorList>
    </citation>
    <scope>NUCLEOTIDE SEQUENCE [LARGE SCALE GENOMIC DNA]</scope>
    <source>
        <strain evidence="9">DAOM:BR144</strain>
    </source>
</reference>
<feature type="transmembrane region" description="Helical" evidence="7">
    <location>
        <begin position="262"/>
        <end position="286"/>
    </location>
</feature>
<dbReference type="Pfam" id="PF02417">
    <property type="entry name" value="Chromate_transp"/>
    <property type="match status" value="2"/>
</dbReference>
<dbReference type="PANTHER" id="PTHR33567:SF3">
    <property type="entry name" value="CHROMATE ION TRANSPORTER (EUROFUNG)"/>
    <property type="match status" value="1"/>
</dbReference>
<accession>K3WLX7</accession>
<evidence type="ECO:0000256" key="2">
    <source>
        <dbReference type="ARBA" id="ARBA00005262"/>
    </source>
</evidence>
<keyword evidence="9" id="KW-1185">Reference proteome</keyword>
<dbReference type="EnsemblProtists" id="PYU1_T005969">
    <property type="protein sequence ID" value="PYU1_T005969"/>
    <property type="gene ID" value="PYU1_G005957"/>
</dbReference>
<dbReference type="PIRSF" id="PIRSF004810">
    <property type="entry name" value="ChrA"/>
    <property type="match status" value="1"/>
</dbReference>
<dbReference type="EMBL" id="GL376625">
    <property type="status" value="NOT_ANNOTATED_CDS"/>
    <property type="molecule type" value="Genomic_DNA"/>
</dbReference>
<dbReference type="NCBIfam" id="TIGR00937">
    <property type="entry name" value="2A51"/>
    <property type="match status" value="1"/>
</dbReference>
<evidence type="ECO:0000313" key="8">
    <source>
        <dbReference type="EnsemblProtists" id="PYU1_T005969"/>
    </source>
</evidence>
<protein>
    <recommendedName>
        <fullName evidence="10">Chromate transporter</fullName>
    </recommendedName>
</protein>
<sequence>KARAPTEHDALLASEPEAHRDQESYWRRLLSVPVEIIPISLFSFGGPPAHLALAHDHFVFKKHWVSDARFLEVLSIASALPGPSSTQVITSMGLLRAGPLGGLLALVFWMLPGFAIMTLAGIGAKNYLHDGLPVWMSGFAPAAVSLVVIAAVRLWQKAVGDDSAKSFVAALSSCVILATQGVSSAIFPIVLATGGLTILLLNLMGYTTTKIATEKITTHHLEKQIGISPLAGVCIVIAWLVVLVLLAVFHPQDAREHTLLSMFYTFYWIGSIIFGGGQVMLPMLLNDIVFRGWVTKEQFLAGFALIQSLPGPLFNISSYLGALLYGPVGALVAALGLFGPGVSLLFGLLPLWERVRDNQQLKIFLAGVNAAATGLVVASIFLLGEKAVHSNAGAAVALATGFMVAVFKVPTPLAIVTGGVIGYLLTPGVFNVGQRDFCSP</sequence>
<reference evidence="8" key="3">
    <citation type="submission" date="2015-02" db="UniProtKB">
        <authorList>
            <consortium name="EnsemblProtists"/>
        </authorList>
    </citation>
    <scope>IDENTIFICATION</scope>
    <source>
        <strain evidence="8">DAOM BR144</strain>
    </source>
</reference>
<dbReference type="InParanoid" id="K3WLX7"/>
<dbReference type="VEuPathDB" id="FungiDB:PYU1_G005957"/>
<keyword evidence="5 7" id="KW-1133">Transmembrane helix</keyword>
<name>K3WLX7_GLOUD</name>
<feature type="transmembrane region" description="Helical" evidence="7">
    <location>
        <begin position="328"/>
        <end position="351"/>
    </location>
</feature>
<evidence type="ECO:0000256" key="6">
    <source>
        <dbReference type="ARBA" id="ARBA00023136"/>
    </source>
</evidence>
<keyword evidence="6 7" id="KW-0472">Membrane</keyword>
<evidence type="ECO:0008006" key="10">
    <source>
        <dbReference type="Google" id="ProtNLM"/>
    </source>
</evidence>
<feature type="transmembrane region" description="Helical" evidence="7">
    <location>
        <begin position="298"/>
        <end position="322"/>
    </location>
</feature>
<feature type="transmembrane region" description="Helical" evidence="7">
    <location>
        <begin position="100"/>
        <end position="122"/>
    </location>
</feature>
<feature type="transmembrane region" description="Helical" evidence="7">
    <location>
        <begin position="395"/>
        <end position="425"/>
    </location>
</feature>
<proteinExistence type="inferred from homology"/>
<comment type="subcellular location">
    <subcellularLocation>
        <location evidence="1">Cell membrane</location>
        <topology evidence="1">Multi-pass membrane protein</topology>
    </subcellularLocation>
</comment>
<dbReference type="Proteomes" id="UP000019132">
    <property type="component" value="Unassembled WGS sequence"/>
</dbReference>
<keyword evidence="4 7" id="KW-0812">Transmembrane</keyword>
<feature type="transmembrane region" description="Helical" evidence="7">
    <location>
        <begin position="230"/>
        <end position="250"/>
    </location>
</feature>
<dbReference type="OMA" id="YQGAVGH"/>
<evidence type="ECO:0000256" key="4">
    <source>
        <dbReference type="ARBA" id="ARBA00022692"/>
    </source>
</evidence>
<organism evidence="8 9">
    <name type="scientific">Globisporangium ultimum (strain ATCC 200006 / CBS 805.95 / DAOM BR144)</name>
    <name type="common">Pythium ultimum</name>
    <dbReference type="NCBI Taxonomy" id="431595"/>
    <lineage>
        <taxon>Eukaryota</taxon>
        <taxon>Sar</taxon>
        <taxon>Stramenopiles</taxon>
        <taxon>Oomycota</taxon>
        <taxon>Peronosporomycetes</taxon>
        <taxon>Pythiales</taxon>
        <taxon>Pythiaceae</taxon>
        <taxon>Globisporangium</taxon>
    </lineage>
</organism>
<dbReference type="GO" id="GO:0005886">
    <property type="term" value="C:plasma membrane"/>
    <property type="evidence" value="ECO:0007669"/>
    <property type="project" value="UniProtKB-SubCell"/>
</dbReference>
<keyword evidence="3" id="KW-1003">Cell membrane</keyword>